<proteinExistence type="predicted"/>
<dbReference type="Proteomes" id="UP000290092">
    <property type="component" value="Unassembled WGS sequence"/>
</dbReference>
<dbReference type="AlphaFoldDB" id="A0AAX2AJ61"/>
<evidence type="ECO:0000313" key="1">
    <source>
        <dbReference type="EMBL" id="RXK16068.1"/>
    </source>
</evidence>
<gene>
    <name evidence="1" type="ORF">CP985_05700</name>
</gene>
<reference evidence="1 2" key="1">
    <citation type="submission" date="2017-09" db="EMBL/GenBank/DDBJ databases">
        <title>Genomics of the genus Arcobacter.</title>
        <authorList>
            <person name="Perez-Cataluna A."/>
            <person name="Figueras M.J."/>
            <person name="Salas-Masso N."/>
        </authorList>
    </citation>
    <scope>NUCLEOTIDE SEQUENCE [LARGE SCALE GENOMIC DNA]</scope>
    <source>
        <strain evidence="1 2">CECT 7386</strain>
    </source>
</reference>
<name>A0AAX2AJ61_9BACT</name>
<dbReference type="KEGG" id="amyt:AMYT_0763"/>
<accession>A0AAX2AJ61</accession>
<evidence type="ECO:0000313" key="2">
    <source>
        <dbReference type="Proteomes" id="UP000290092"/>
    </source>
</evidence>
<sequence length="96" mass="11608">MFTPNTGNDKLDRAYNNLSMHISAYNNFEEFYNYFQRIVKTDDKDVLNKWLLKVLFVQMKYNKHPFDELTELVNNENAAKLKDWLDNELKKVRQTK</sequence>
<organism evidence="1 2">
    <name type="scientific">Malaciobacter mytili LMG 24559</name>
    <dbReference type="NCBI Taxonomy" id="1032238"/>
    <lineage>
        <taxon>Bacteria</taxon>
        <taxon>Pseudomonadati</taxon>
        <taxon>Campylobacterota</taxon>
        <taxon>Epsilonproteobacteria</taxon>
        <taxon>Campylobacterales</taxon>
        <taxon>Arcobacteraceae</taxon>
        <taxon>Malaciobacter</taxon>
    </lineage>
</organism>
<dbReference type="RefSeq" id="WP_114841231.1">
    <property type="nucleotide sequence ID" value="NZ_CP031219.1"/>
</dbReference>
<comment type="caution">
    <text evidence="1">The sequence shown here is derived from an EMBL/GenBank/DDBJ whole genome shotgun (WGS) entry which is preliminary data.</text>
</comment>
<protein>
    <submittedName>
        <fullName evidence="1">Uncharacterized protein</fullName>
    </submittedName>
</protein>
<keyword evidence="2" id="KW-1185">Reference proteome</keyword>
<dbReference type="EMBL" id="NXID01000016">
    <property type="protein sequence ID" value="RXK16068.1"/>
    <property type="molecule type" value="Genomic_DNA"/>
</dbReference>